<dbReference type="eggNOG" id="COG0517">
    <property type="taxonomic scope" value="Bacteria"/>
</dbReference>
<gene>
    <name evidence="11" type="ordered locus">PCC7424_3591</name>
</gene>
<dbReference type="Gene3D" id="3.10.580.10">
    <property type="entry name" value="CBS-domain"/>
    <property type="match status" value="1"/>
</dbReference>
<dbReference type="Gene3D" id="1.10.3080.10">
    <property type="entry name" value="Clc chloride channel"/>
    <property type="match status" value="1"/>
</dbReference>
<proteinExistence type="predicted"/>
<dbReference type="SUPFAM" id="SSF54631">
    <property type="entry name" value="CBS-domain pair"/>
    <property type="match status" value="1"/>
</dbReference>
<dbReference type="CDD" id="cd01031">
    <property type="entry name" value="EriC"/>
    <property type="match status" value="1"/>
</dbReference>
<dbReference type="HOGENOM" id="CLU_016449_0_0_3"/>
<dbReference type="eggNOG" id="COG0038">
    <property type="taxonomic scope" value="Bacteria"/>
</dbReference>
<dbReference type="Proteomes" id="UP000002384">
    <property type="component" value="Chromosome"/>
</dbReference>
<dbReference type="SUPFAM" id="SSF81340">
    <property type="entry name" value="Clc chloride channel"/>
    <property type="match status" value="1"/>
</dbReference>
<feature type="transmembrane region" description="Helical" evidence="9">
    <location>
        <begin position="165"/>
        <end position="189"/>
    </location>
</feature>
<keyword evidence="6 9" id="KW-0472">Membrane</keyword>
<dbReference type="eggNOG" id="COG0589">
    <property type="taxonomic scope" value="Bacteria"/>
</dbReference>
<dbReference type="Pfam" id="PF00654">
    <property type="entry name" value="Voltage_CLC"/>
    <property type="match status" value="1"/>
</dbReference>
<evidence type="ECO:0000256" key="2">
    <source>
        <dbReference type="ARBA" id="ARBA00022448"/>
    </source>
</evidence>
<organism evidence="11 12">
    <name type="scientific">Gloeothece citriformis (strain PCC 7424)</name>
    <name type="common">Cyanothece sp. (strain PCC 7424)</name>
    <dbReference type="NCBI Taxonomy" id="65393"/>
    <lineage>
        <taxon>Bacteria</taxon>
        <taxon>Bacillati</taxon>
        <taxon>Cyanobacteriota</taxon>
        <taxon>Cyanophyceae</taxon>
        <taxon>Oscillatoriophycideae</taxon>
        <taxon>Chroococcales</taxon>
        <taxon>Aphanothecaceae</taxon>
        <taxon>Gloeothece</taxon>
        <taxon>Gloeothece citriformis</taxon>
    </lineage>
</organism>
<dbReference type="PANTHER" id="PTHR45711:SF10">
    <property type="entry name" value="CHLORIDE CHANNEL PROTEIN"/>
    <property type="match status" value="1"/>
</dbReference>
<dbReference type="GO" id="GO:0005886">
    <property type="term" value="C:plasma membrane"/>
    <property type="evidence" value="ECO:0007669"/>
    <property type="project" value="TreeGrafter"/>
</dbReference>
<dbReference type="PANTHER" id="PTHR45711">
    <property type="entry name" value="CHLORIDE CHANNEL PROTEIN"/>
    <property type="match status" value="1"/>
</dbReference>
<dbReference type="InterPro" id="IPR014743">
    <property type="entry name" value="Cl-channel_core"/>
</dbReference>
<keyword evidence="3 9" id="KW-0812">Transmembrane</keyword>
<feature type="domain" description="CBS" evidence="10">
    <location>
        <begin position="455"/>
        <end position="510"/>
    </location>
</feature>
<dbReference type="InterPro" id="IPR014729">
    <property type="entry name" value="Rossmann-like_a/b/a_fold"/>
</dbReference>
<dbReference type="AlphaFoldDB" id="B7KGQ2"/>
<comment type="subcellular location">
    <subcellularLocation>
        <location evidence="1">Membrane</location>
        <topology evidence="1">Multi-pass membrane protein</topology>
    </subcellularLocation>
</comment>
<dbReference type="PROSITE" id="PS51371">
    <property type="entry name" value="CBS"/>
    <property type="match status" value="2"/>
</dbReference>
<feature type="transmembrane region" description="Helical" evidence="9">
    <location>
        <begin position="399"/>
        <end position="416"/>
    </location>
</feature>
<evidence type="ECO:0000256" key="8">
    <source>
        <dbReference type="PROSITE-ProRule" id="PRU00703"/>
    </source>
</evidence>
<feature type="transmembrane region" description="Helical" evidence="9">
    <location>
        <begin position="337"/>
        <end position="354"/>
    </location>
</feature>
<dbReference type="PRINTS" id="PR00762">
    <property type="entry name" value="CLCHANNEL"/>
</dbReference>
<protein>
    <submittedName>
        <fullName evidence="11">Chloride channel core</fullName>
    </submittedName>
</protein>
<dbReference type="InterPro" id="IPR000644">
    <property type="entry name" value="CBS_dom"/>
</dbReference>
<evidence type="ECO:0000256" key="3">
    <source>
        <dbReference type="ARBA" id="ARBA00022692"/>
    </source>
</evidence>
<feature type="transmembrane region" description="Helical" evidence="9">
    <location>
        <begin position="196"/>
        <end position="218"/>
    </location>
</feature>
<dbReference type="Gene3D" id="3.40.50.620">
    <property type="entry name" value="HUPs"/>
    <property type="match status" value="2"/>
</dbReference>
<dbReference type="SUPFAM" id="SSF52402">
    <property type="entry name" value="Adenine nucleotide alpha hydrolases-like"/>
    <property type="match status" value="2"/>
</dbReference>
<keyword evidence="12" id="KW-1185">Reference proteome</keyword>
<reference evidence="12" key="1">
    <citation type="journal article" date="2011" name="MBio">
        <title>Novel metabolic attributes of the genus Cyanothece, comprising a group of unicellular nitrogen-fixing Cyanobacteria.</title>
        <authorList>
            <person name="Bandyopadhyay A."/>
            <person name="Elvitigala T."/>
            <person name="Welsh E."/>
            <person name="Stockel J."/>
            <person name="Liberton M."/>
            <person name="Min H."/>
            <person name="Sherman L.A."/>
            <person name="Pakrasi H.B."/>
        </authorList>
    </citation>
    <scope>NUCLEOTIDE SEQUENCE [LARGE SCALE GENOMIC DNA]</scope>
    <source>
        <strain evidence="12">PCC 7424</strain>
    </source>
</reference>
<dbReference type="KEGG" id="cyc:PCC7424_3591"/>
<keyword evidence="8" id="KW-0129">CBS domain</keyword>
<feature type="transmembrane region" description="Helical" evidence="9">
    <location>
        <begin position="238"/>
        <end position="261"/>
    </location>
</feature>
<dbReference type="STRING" id="65393.PCC7424_3591"/>
<evidence type="ECO:0000313" key="12">
    <source>
        <dbReference type="Proteomes" id="UP000002384"/>
    </source>
</evidence>
<dbReference type="OrthoDB" id="9812438at2"/>
<feature type="transmembrane region" description="Helical" evidence="9">
    <location>
        <begin position="311"/>
        <end position="330"/>
    </location>
</feature>
<feature type="domain" description="CBS" evidence="10">
    <location>
        <begin position="516"/>
        <end position="571"/>
    </location>
</feature>
<keyword evidence="2" id="KW-0813">Transport</keyword>
<feature type="transmembrane region" description="Helical" evidence="9">
    <location>
        <begin position="110"/>
        <end position="132"/>
    </location>
</feature>
<dbReference type="EMBL" id="CP001291">
    <property type="protein sequence ID" value="ACK71979.1"/>
    <property type="molecule type" value="Genomic_DNA"/>
</dbReference>
<keyword evidence="4 9" id="KW-1133">Transmembrane helix</keyword>
<evidence type="ECO:0000256" key="5">
    <source>
        <dbReference type="ARBA" id="ARBA00023065"/>
    </source>
</evidence>
<dbReference type="GO" id="GO:0005247">
    <property type="term" value="F:voltage-gated chloride channel activity"/>
    <property type="evidence" value="ECO:0007669"/>
    <property type="project" value="TreeGrafter"/>
</dbReference>
<dbReference type="Pfam" id="PF00571">
    <property type="entry name" value="CBS"/>
    <property type="match status" value="2"/>
</dbReference>
<evidence type="ECO:0000256" key="1">
    <source>
        <dbReference type="ARBA" id="ARBA00004141"/>
    </source>
</evidence>
<dbReference type="InterPro" id="IPR001807">
    <property type="entry name" value="ClC"/>
</dbReference>
<name>B7KGQ2_GLOC7</name>
<feature type="transmembrane region" description="Helical" evidence="9">
    <location>
        <begin position="273"/>
        <end position="291"/>
    </location>
</feature>
<dbReference type="Pfam" id="PF00582">
    <property type="entry name" value="Usp"/>
    <property type="match status" value="2"/>
</dbReference>
<dbReference type="CDD" id="cd00293">
    <property type="entry name" value="USP-like"/>
    <property type="match status" value="2"/>
</dbReference>
<keyword evidence="5" id="KW-0406">Ion transport</keyword>
<accession>B7KGQ2</accession>
<evidence type="ECO:0000313" key="11">
    <source>
        <dbReference type="EMBL" id="ACK71979.1"/>
    </source>
</evidence>
<keyword evidence="7" id="KW-0868">Chloride</keyword>
<feature type="transmembrane region" description="Helical" evidence="9">
    <location>
        <begin position="67"/>
        <end position="89"/>
    </location>
</feature>
<dbReference type="InterPro" id="IPR046342">
    <property type="entry name" value="CBS_dom_sf"/>
</dbReference>
<evidence type="ECO:0000256" key="7">
    <source>
        <dbReference type="ARBA" id="ARBA00023214"/>
    </source>
</evidence>
<feature type="transmembrane region" description="Helical" evidence="9">
    <location>
        <begin position="28"/>
        <end position="47"/>
    </location>
</feature>
<evidence type="ECO:0000259" key="10">
    <source>
        <dbReference type="PROSITE" id="PS51371"/>
    </source>
</evidence>
<evidence type="ECO:0000256" key="9">
    <source>
        <dbReference type="SAM" id="Phobius"/>
    </source>
</evidence>
<dbReference type="InterPro" id="IPR006016">
    <property type="entry name" value="UspA"/>
</dbReference>
<feature type="transmembrane region" description="Helical" evidence="9">
    <location>
        <begin position="366"/>
        <end position="392"/>
    </location>
</feature>
<sequence length="875" mass="94048">MNIYLPIKRLRGWFKARRFGRSSVDTRYAMLEACLIGILSAVAALVLKQGVGWLGGWRLSLTRTFGALWILPLGGLILGLLAGWVIEILSPAAAGGGIPQVKAALARFPVPLSLRVALAKLIGAILVLGAGLTLGRRAPTVHIGAALAAQLSQWLPTSPEHRRQMIAAGAASGLAAGFGTPIAGVLFVIEELMRDVSGLTLETAIIASFTGAVVSLLLESTGPIIPAPLNITFSAREIPLYLLLGFLAGILGALFNAGILFCMRVQKQLRLSIPWRIGLVCMISGAVIAVLPPFFRDNSGLREFLITGELGWRNILLALIAHFFLTILAYSSSAPGGLFAPALVMGSALGYLVGDLGELLTGSGAATTYALAGMGGFFTAVVRAPVTAIVIVFELRANFNIVLPLMITCAVSYLVAENVFSRSIYEHLLDASGIHLTEEIPVNDFLSKLKASDVMQSQVETLDSYLSLEAVLQAMSISRHRGFPVVEEGKLVGIVTQSDLSNLGDRSEELTLRQIMTPKPITVQPETSLSDVLYLLNRYQLSRLPVTEGHKLVGIITRTDIIQAEVKQLGGGTMQGSKPAPSYVTYQTRSPALGNGRILLPLSDGEMAGTLLQIAAAIARHRNYEIECLQVIKVPRHQFPSEARIDIHHSRKLMQRMERLARHLNVPVHTQIRIAQDTAQSIIETIQERHINLMLMSWKGGGDTQGAIFGNVTDTLIHKAPCDLMLVKLGASPTAYPHNLEHNATWLVPMAGGPNAQRAIELLPSLTTLYANPNAPELWLCKVYPPTELEPNSQALEEAAQTLTEKLNKSIIPISIRSHSVADALIHLAQAEVCDLIILGASREGLLQQAIHGNIPDAIASGVDSTVIVVRGAID</sequence>
<evidence type="ECO:0000256" key="4">
    <source>
        <dbReference type="ARBA" id="ARBA00022989"/>
    </source>
</evidence>
<evidence type="ECO:0000256" key="6">
    <source>
        <dbReference type="ARBA" id="ARBA00023136"/>
    </source>
</evidence>
<dbReference type="SMART" id="SM00116">
    <property type="entry name" value="CBS"/>
    <property type="match status" value="2"/>
</dbReference>
<dbReference type="RefSeq" id="WP_015955572.1">
    <property type="nucleotide sequence ID" value="NC_011729.1"/>
</dbReference>